<evidence type="ECO:0000256" key="2">
    <source>
        <dbReference type="ARBA" id="ARBA00008114"/>
    </source>
</evidence>
<dbReference type="Proteomes" id="UP000198771">
    <property type="component" value="Unassembled WGS sequence"/>
</dbReference>
<dbReference type="Pfam" id="PF01545">
    <property type="entry name" value="Cation_efflux"/>
    <property type="match status" value="1"/>
</dbReference>
<evidence type="ECO:0000256" key="7">
    <source>
        <dbReference type="SAM" id="Phobius"/>
    </source>
</evidence>
<feature type="domain" description="Cation efflux protein cytoplasmic" evidence="9">
    <location>
        <begin position="231"/>
        <end position="292"/>
    </location>
</feature>
<gene>
    <name evidence="10" type="ORF">SAMN05660653_02209</name>
</gene>
<comment type="similarity">
    <text evidence="2">Belongs to the cation diffusion facilitator (CDF) transporter (TC 2.A.4) family.</text>
</comment>
<evidence type="ECO:0000259" key="8">
    <source>
        <dbReference type="Pfam" id="PF01545"/>
    </source>
</evidence>
<keyword evidence="11" id="KW-1185">Reference proteome</keyword>
<dbReference type="InterPro" id="IPR002524">
    <property type="entry name" value="Cation_efflux"/>
</dbReference>
<feature type="domain" description="Cation efflux protein transmembrane" evidence="8">
    <location>
        <begin position="18"/>
        <end position="217"/>
    </location>
</feature>
<feature type="transmembrane region" description="Helical" evidence="7">
    <location>
        <begin position="160"/>
        <end position="180"/>
    </location>
</feature>
<feature type="transmembrane region" description="Helical" evidence="7">
    <location>
        <begin position="192"/>
        <end position="209"/>
    </location>
</feature>
<dbReference type="AlphaFoldDB" id="A0A1G6DJU5"/>
<dbReference type="InterPro" id="IPR050291">
    <property type="entry name" value="CDF_Transporter"/>
</dbReference>
<dbReference type="SUPFAM" id="SSF160240">
    <property type="entry name" value="Cation efflux protein cytoplasmic domain-like"/>
    <property type="match status" value="1"/>
</dbReference>
<evidence type="ECO:0000256" key="6">
    <source>
        <dbReference type="ARBA" id="ARBA00023136"/>
    </source>
</evidence>
<evidence type="ECO:0000313" key="10">
    <source>
        <dbReference type="EMBL" id="SDB45386.1"/>
    </source>
</evidence>
<dbReference type="EMBL" id="FMXO01000012">
    <property type="protein sequence ID" value="SDB45386.1"/>
    <property type="molecule type" value="Genomic_DNA"/>
</dbReference>
<evidence type="ECO:0000256" key="3">
    <source>
        <dbReference type="ARBA" id="ARBA00022448"/>
    </source>
</evidence>
<keyword evidence="3" id="KW-0813">Transport</keyword>
<feature type="transmembrane region" description="Helical" evidence="7">
    <location>
        <begin position="85"/>
        <end position="106"/>
    </location>
</feature>
<evidence type="ECO:0000256" key="5">
    <source>
        <dbReference type="ARBA" id="ARBA00022989"/>
    </source>
</evidence>
<accession>A0A1G6DJU5</accession>
<dbReference type="Gene3D" id="3.30.70.1350">
    <property type="entry name" value="Cation efflux protein, cytoplasmic domain"/>
    <property type="match status" value="1"/>
</dbReference>
<comment type="subcellular location">
    <subcellularLocation>
        <location evidence="1">Membrane</location>
        <topology evidence="1">Multi-pass membrane protein</topology>
    </subcellularLocation>
</comment>
<evidence type="ECO:0000256" key="4">
    <source>
        <dbReference type="ARBA" id="ARBA00022692"/>
    </source>
</evidence>
<evidence type="ECO:0000259" key="9">
    <source>
        <dbReference type="Pfam" id="PF16916"/>
    </source>
</evidence>
<keyword evidence="4 7" id="KW-0812">Transmembrane</keyword>
<dbReference type="STRING" id="617002.SAMN05660653_02209"/>
<dbReference type="RefSeq" id="WP_161946297.1">
    <property type="nucleotide sequence ID" value="NZ_FMXO01000012.1"/>
</dbReference>
<name>A0A1G6DJU5_9BACT</name>
<dbReference type="InterPro" id="IPR058533">
    <property type="entry name" value="Cation_efflux_TM"/>
</dbReference>
<evidence type="ECO:0000313" key="11">
    <source>
        <dbReference type="Proteomes" id="UP000198771"/>
    </source>
</evidence>
<dbReference type="Pfam" id="PF16916">
    <property type="entry name" value="ZT_dimer"/>
    <property type="match status" value="1"/>
</dbReference>
<dbReference type="Gene3D" id="1.20.1510.10">
    <property type="entry name" value="Cation efflux protein transmembrane domain"/>
    <property type="match status" value="1"/>
</dbReference>
<dbReference type="GO" id="GO:0016020">
    <property type="term" value="C:membrane"/>
    <property type="evidence" value="ECO:0007669"/>
    <property type="project" value="UniProtKB-SubCell"/>
</dbReference>
<dbReference type="PANTHER" id="PTHR43840">
    <property type="entry name" value="MITOCHONDRIAL METAL TRANSPORTER 1-RELATED"/>
    <property type="match status" value="1"/>
</dbReference>
<dbReference type="GO" id="GO:0008324">
    <property type="term" value="F:monoatomic cation transmembrane transporter activity"/>
    <property type="evidence" value="ECO:0007669"/>
    <property type="project" value="InterPro"/>
</dbReference>
<feature type="transmembrane region" description="Helical" evidence="7">
    <location>
        <begin position="43"/>
        <end position="64"/>
    </location>
</feature>
<keyword evidence="5 7" id="KW-1133">Transmembrane helix</keyword>
<organism evidence="10 11">
    <name type="scientific">Desulfonatronum thiosulfatophilum</name>
    <dbReference type="NCBI Taxonomy" id="617002"/>
    <lineage>
        <taxon>Bacteria</taxon>
        <taxon>Pseudomonadati</taxon>
        <taxon>Thermodesulfobacteriota</taxon>
        <taxon>Desulfovibrionia</taxon>
        <taxon>Desulfovibrionales</taxon>
        <taxon>Desulfonatronaceae</taxon>
        <taxon>Desulfonatronum</taxon>
    </lineage>
</organism>
<dbReference type="PANTHER" id="PTHR43840:SF15">
    <property type="entry name" value="MITOCHONDRIAL METAL TRANSPORTER 1-RELATED"/>
    <property type="match status" value="1"/>
</dbReference>
<feature type="transmembrane region" description="Helical" evidence="7">
    <location>
        <begin position="118"/>
        <end position="139"/>
    </location>
</feature>
<dbReference type="InterPro" id="IPR027469">
    <property type="entry name" value="Cation_efflux_TMD_sf"/>
</dbReference>
<proteinExistence type="inferred from homology"/>
<protein>
    <submittedName>
        <fullName evidence="10">Cation diffusion facilitator family transporter</fullName>
    </submittedName>
</protein>
<feature type="transmembrane region" description="Helical" evidence="7">
    <location>
        <begin position="17"/>
        <end position="37"/>
    </location>
</feature>
<sequence>MNTPANTDADATKERTALISVIMDLAILGPTLVVAVFANSMTLYADLLGDFNVFFANAMLLFILHKMRKGMGANFDYGAGKIENLIGVIGAWFVVLSVGYILYTSIGRLVSPVPLDPGHLAMGAVVMLVSMVLSGYLWIRNYRIHKRIPSPVTDIQWRVPMSDTVIAGGILVSLLAMILLREYAWSLYIDPVISLALGGVIIYSFYGLIKNSLFDLLDRTLEEKYQIIITRELARFYHEYVHFHGVRSRRTGGRVLIEIFLEFDPDQRVGEVQQVIQSMRESLEGKIENSFVSVSLSTKSVC</sequence>
<keyword evidence="6 7" id="KW-0472">Membrane</keyword>
<reference evidence="10 11" key="1">
    <citation type="submission" date="2016-10" db="EMBL/GenBank/DDBJ databases">
        <authorList>
            <person name="de Groot N.N."/>
        </authorList>
    </citation>
    <scope>NUCLEOTIDE SEQUENCE [LARGE SCALE GENOMIC DNA]</scope>
    <source>
        <strain evidence="10 11">ASO4-2</strain>
    </source>
</reference>
<dbReference type="SUPFAM" id="SSF161111">
    <property type="entry name" value="Cation efflux protein transmembrane domain-like"/>
    <property type="match status" value="1"/>
</dbReference>
<dbReference type="InterPro" id="IPR027470">
    <property type="entry name" value="Cation_efflux_CTD"/>
</dbReference>
<evidence type="ECO:0000256" key="1">
    <source>
        <dbReference type="ARBA" id="ARBA00004141"/>
    </source>
</evidence>
<dbReference type="NCBIfam" id="TIGR01297">
    <property type="entry name" value="CDF"/>
    <property type="match status" value="1"/>
</dbReference>
<dbReference type="OrthoDB" id="5451134at2"/>
<dbReference type="InterPro" id="IPR036837">
    <property type="entry name" value="Cation_efflux_CTD_sf"/>
</dbReference>